<feature type="transmembrane region" description="Helical" evidence="1">
    <location>
        <begin position="49"/>
        <end position="73"/>
    </location>
</feature>
<name>A0A397UPT5_9GLOM</name>
<keyword evidence="1" id="KW-1133">Transmembrane helix</keyword>
<keyword evidence="3" id="KW-1185">Reference proteome</keyword>
<dbReference type="EMBL" id="QKWP01001047">
    <property type="protein sequence ID" value="RIB12214.1"/>
    <property type="molecule type" value="Genomic_DNA"/>
</dbReference>
<accession>A0A397UPT5</accession>
<proteinExistence type="predicted"/>
<keyword evidence="1" id="KW-0812">Transmembrane</keyword>
<dbReference type="OrthoDB" id="2475211at2759"/>
<keyword evidence="1" id="KW-0472">Membrane</keyword>
<evidence type="ECO:0000313" key="2">
    <source>
        <dbReference type="EMBL" id="RIB12214.1"/>
    </source>
</evidence>
<feature type="transmembrane region" description="Helical" evidence="1">
    <location>
        <begin position="79"/>
        <end position="101"/>
    </location>
</feature>
<protein>
    <submittedName>
        <fullName evidence="2">Uncharacterized protein</fullName>
    </submittedName>
</protein>
<comment type="caution">
    <text evidence="2">The sequence shown here is derived from an EMBL/GenBank/DDBJ whole genome shotgun (WGS) entry which is preliminary data.</text>
</comment>
<gene>
    <name evidence="2" type="ORF">C2G38_2249641</name>
</gene>
<organism evidence="2 3">
    <name type="scientific">Gigaspora rosea</name>
    <dbReference type="NCBI Taxonomy" id="44941"/>
    <lineage>
        <taxon>Eukaryota</taxon>
        <taxon>Fungi</taxon>
        <taxon>Fungi incertae sedis</taxon>
        <taxon>Mucoromycota</taxon>
        <taxon>Glomeromycotina</taxon>
        <taxon>Glomeromycetes</taxon>
        <taxon>Diversisporales</taxon>
        <taxon>Gigasporaceae</taxon>
        <taxon>Gigaspora</taxon>
    </lineage>
</organism>
<sequence>MSDPDNNEDKVTNDLSQKASKRRMSWDERKFNFIEIYKQFDEWKKLRTLYLQCSIISGVICIFSLVIGVYLFIEKSDNLQSYIVKIITTSILGTGSLGTFAKSLKSLKEFITENDDKKDDKNIDAENSSFDNIIECSRRNCPKKLDSLEKSPLLFINNLTRI</sequence>
<evidence type="ECO:0000313" key="3">
    <source>
        <dbReference type="Proteomes" id="UP000266673"/>
    </source>
</evidence>
<evidence type="ECO:0000256" key="1">
    <source>
        <dbReference type="SAM" id="Phobius"/>
    </source>
</evidence>
<reference evidence="2 3" key="1">
    <citation type="submission" date="2018-06" db="EMBL/GenBank/DDBJ databases">
        <title>Comparative genomics reveals the genomic features of Rhizophagus irregularis, R. cerebriforme, R. diaphanum and Gigaspora rosea, and their symbiotic lifestyle signature.</title>
        <authorList>
            <person name="Morin E."/>
            <person name="San Clemente H."/>
            <person name="Chen E.C.H."/>
            <person name="De La Providencia I."/>
            <person name="Hainaut M."/>
            <person name="Kuo A."/>
            <person name="Kohler A."/>
            <person name="Murat C."/>
            <person name="Tang N."/>
            <person name="Roy S."/>
            <person name="Loubradou J."/>
            <person name="Henrissat B."/>
            <person name="Grigoriev I.V."/>
            <person name="Corradi N."/>
            <person name="Roux C."/>
            <person name="Martin F.M."/>
        </authorList>
    </citation>
    <scope>NUCLEOTIDE SEQUENCE [LARGE SCALE GENOMIC DNA]</scope>
    <source>
        <strain evidence="2 3">DAOM 194757</strain>
    </source>
</reference>
<dbReference type="AlphaFoldDB" id="A0A397UPT5"/>
<dbReference type="Proteomes" id="UP000266673">
    <property type="component" value="Unassembled WGS sequence"/>
</dbReference>